<dbReference type="STRING" id="2163413.A0A4P6XQM1"/>
<protein>
    <recommendedName>
        <fullName evidence="7">Histone transcription regulator 3</fullName>
    </recommendedName>
</protein>
<keyword evidence="6" id="KW-1185">Reference proteome</keyword>
<evidence type="ECO:0008006" key="7">
    <source>
        <dbReference type="Google" id="ProtNLM"/>
    </source>
</evidence>
<feature type="region of interest" description="Disordered" evidence="4">
    <location>
        <begin position="343"/>
        <end position="364"/>
    </location>
</feature>
<dbReference type="PANTHER" id="PTHR15502">
    <property type="entry name" value="CALCINEURIN-BINDING PROTEIN CABIN 1-RELATED"/>
    <property type="match status" value="1"/>
</dbReference>
<dbReference type="Proteomes" id="UP000292447">
    <property type="component" value="Chromosome IV"/>
</dbReference>
<organism evidence="5 6">
    <name type="scientific">Metschnikowia aff. pulcherrima</name>
    <dbReference type="NCBI Taxonomy" id="2163413"/>
    <lineage>
        <taxon>Eukaryota</taxon>
        <taxon>Fungi</taxon>
        <taxon>Dikarya</taxon>
        <taxon>Ascomycota</taxon>
        <taxon>Saccharomycotina</taxon>
        <taxon>Pichiomycetes</taxon>
        <taxon>Metschnikowiaceae</taxon>
        <taxon>Metschnikowia</taxon>
    </lineage>
</organism>
<dbReference type="GO" id="GO:0000417">
    <property type="term" value="C:HIR complex"/>
    <property type="evidence" value="ECO:0007669"/>
    <property type="project" value="TreeGrafter"/>
</dbReference>
<evidence type="ECO:0000256" key="1">
    <source>
        <dbReference type="ARBA" id="ARBA00004123"/>
    </source>
</evidence>
<dbReference type="PANTHER" id="PTHR15502:SF7">
    <property type="entry name" value="CALCINEURIN-BINDING PROTEIN CABIN-1"/>
    <property type="match status" value="1"/>
</dbReference>
<dbReference type="GO" id="GO:0031491">
    <property type="term" value="F:nucleosome binding"/>
    <property type="evidence" value="ECO:0007669"/>
    <property type="project" value="TreeGrafter"/>
</dbReference>
<dbReference type="GO" id="GO:0005634">
    <property type="term" value="C:nucleus"/>
    <property type="evidence" value="ECO:0007669"/>
    <property type="project" value="UniProtKB-SubCell"/>
</dbReference>
<feature type="compositionally biased region" description="Basic and acidic residues" evidence="4">
    <location>
        <begin position="1927"/>
        <end position="1942"/>
    </location>
</feature>
<proteinExistence type="inferred from homology"/>
<gene>
    <name evidence="5" type="ORF">METSCH_D03990</name>
</gene>
<sequence length="1955" mass="224897">MSAFSPLNLVQDVSASKKDLEEEHTRELEIQNAYKTYQDAIALQSQKRWVDAYRKYKELAESAVIVNHFYEEVSFVKGFQNGNANLQPDELSFIPQNVKKIRFLFFRNRGFLHFNILKAGQEVLNEILIVENEPGFTLFELQKDLFYTMFDGFVNCFLYEEADESILRILYDICTYLDVRRLAKLTLEYAISYPGESEESAGISFLSDWADPLWKKFRDSGLTFEDKDKLEEKLAFLRPIKEDFMLQMLQKARFNSLRVSLKPDFSWLDVINGVNLAMREHQDKERVQEFLKIACKYFDPYLASETPLDDIIFEFLDRDTEIVQVTEEQPEDSQTTEAIQCEPKPLEVEPHNPPSSGQESSNLAEKASMRLSKRLNPGDSAPVYADDIALIRRYFIETEVFFNHLNGSFQAMFNFDQPILNDMVGHLVKAETAHGEPAYIYDFLSALNEWKVLQYDEVLFPESKASSRGSGQSDRKRLIEVLTSFGNQFSHSKKSYENLHFAQNTEFIRTFLESRFSTHCHVNQAKLQILLQFMKTITSTAWDEQLYEAVSEWVIQLEGTFQEICAQDLRNSNEIEDKSLAVGIYECLINCYIVTQEMIESLLENGAHTTFVKSVKANFNTSAIELLRVKDRIDKWKKVLKATFLTKSVSAVSEADIELMIRYHWATNYYIAAKSYSWNDKKFVVVHLHSLAQILSEMPISQGIQIAYPNCSKIGEFSREGLQKRLSTASILSIFSKILDQSDSETLSTNETISLLESILFEEATSSINHNILMSDECELQDTNRLVSSVIHGLAVLDKTSLSSVKEFFHECPVDLKLSLWNILFLYYQRDSFYNFQRGLEYFLAFILDHWESPSYHNSVEEKHILLLSLIASYRNHLKTFLGYLSQNKWLLPARAISLDNIKSISRMYELCYLFSLHEEAALYTSRKVSLAMRVGGAFQYFKDFFIECLTVLLTYCFNYMAENPIETADSLISDYLVLVHHQLGLRRLCDSSNGLFLRFSEDCLVNLSKLPETELTQIMSCRYHYRVKLYGQFPVDHYTVKSADLNKQSAEELASFILPLCFRTNPLTQTPRNDLKQVVDDLFEIIGDPDVEADAALSENTVTVEKFIDRSLIGPRFVKDAFYGLLALEMASLHYANKVAQKGLYFVEAVLLFNTYKIRKKSAQSRTVELERIITILTYDLIYGSDRVESWVLLAQAYGYIVEDDLIWTSDKINTVEKKIATANLQRKSLVCYLMAISTITRQNLTDSEALKPVMNVLMNSFVKELYSASRSPMDMLAFQVHGNSKFVRQNDKTHFMKLSDTPSISRKFCLVLMSKCLDLALRASKDDWNSLYYAAKVRAKLNYAPEVVLNLLLRASDAAKKQSSSGDLILEPTYKLLSLLYKYVKLGKLSGEDGARYIGLELMLMPIGEPLTQDAGFYQLIIACLRRIMQLDKKGWYHKPAYRLAFIQFTEFNDVKGAKNVLAKHFTLRSNNKTFLQMWKPEHERPGRHFVYMFQYTRFYISLLTHDQDLTSLALMYPKLRRANSTMVLLNIVWEQLCTLICKIVREILDVDALPVKYFLLSMPYLTFMARAQKMVDAIASKSPESEMQRSLSLLHIVTDIRKLNNGFGPTALIDNTFSGIFIKIFHEFKLKHREFEETTIPDSPNGKSKKLAKKDVFPFAIELATKCKRDVEHFLKINPDIFNFYVTQHEREMELLRQQKAEEQARHMLTMHYKFQRELNDQFLFRGQRIAMFKMLAFTRPEGAIGNARMITNASEPRQIQKSIDFCGPEALAADFNQQRRFAREGGAKLPGNSLDVGQTMGYNLLSLLDIHGMREINQAVGGSSHGEHIWSSSNQATPNNWNSANVLVPAQFIASRDSKQDPGVGLTTNQLSERTDTSDARTTTLKQPGNFDLFWAEIARKRQLLQKLAYEGTVDDPVEIESDEARTPEADRKRRLEDTSGVEQLASKRLT</sequence>
<comment type="similarity">
    <text evidence="2">Belongs to the HIR3 family.</text>
</comment>
<feature type="region of interest" description="Disordered" evidence="4">
    <location>
        <begin position="1919"/>
        <end position="1955"/>
    </location>
</feature>
<dbReference type="GO" id="GO:0006325">
    <property type="term" value="P:chromatin organization"/>
    <property type="evidence" value="ECO:0007669"/>
    <property type="project" value="InterPro"/>
</dbReference>
<accession>A0A4P6XQM1</accession>
<feature type="region of interest" description="Disordered" evidence="4">
    <location>
        <begin position="1861"/>
        <end position="1888"/>
    </location>
</feature>
<dbReference type="InterPro" id="IPR033053">
    <property type="entry name" value="Hir3/CABIN1"/>
</dbReference>
<evidence type="ECO:0000256" key="4">
    <source>
        <dbReference type="SAM" id="MobiDB-lite"/>
    </source>
</evidence>
<reference evidence="6" key="1">
    <citation type="submission" date="2019-03" db="EMBL/GenBank/DDBJ databases">
        <title>Snf2 controls pulcherriminic acid biosynthesis and connects pigmentation and antifungal activity of the yeast Metschnikowia pulcherrima.</title>
        <authorList>
            <person name="Gore-Lloyd D."/>
            <person name="Sumann I."/>
            <person name="Brachmann A.O."/>
            <person name="Schneeberger K."/>
            <person name="Ortiz-Merino R.A."/>
            <person name="Moreno-Beltran M."/>
            <person name="Schlaefli M."/>
            <person name="Kirner P."/>
            <person name="Santos Kron A."/>
            <person name="Wolfe K.H."/>
            <person name="Piel J."/>
            <person name="Ahrens C.H."/>
            <person name="Henk D."/>
            <person name="Freimoser F.M."/>
        </authorList>
    </citation>
    <scope>NUCLEOTIDE SEQUENCE [LARGE SCALE GENOMIC DNA]</scope>
    <source>
        <strain evidence="6">APC 1.2</strain>
    </source>
</reference>
<evidence type="ECO:0000313" key="5">
    <source>
        <dbReference type="EMBL" id="QBM89329.1"/>
    </source>
</evidence>
<comment type="subcellular location">
    <subcellularLocation>
        <location evidence="1">Nucleus</location>
    </subcellularLocation>
</comment>
<keyword evidence="3" id="KW-0539">Nucleus</keyword>
<evidence type="ECO:0000256" key="3">
    <source>
        <dbReference type="ARBA" id="ARBA00023242"/>
    </source>
</evidence>
<evidence type="ECO:0000313" key="6">
    <source>
        <dbReference type="Proteomes" id="UP000292447"/>
    </source>
</evidence>
<feature type="compositionally biased region" description="Polar residues" evidence="4">
    <location>
        <begin position="354"/>
        <end position="363"/>
    </location>
</feature>
<name>A0A4P6XQM1_9ASCO</name>
<evidence type="ECO:0000256" key="2">
    <source>
        <dbReference type="ARBA" id="ARBA00007335"/>
    </source>
</evidence>
<dbReference type="EMBL" id="CP034459">
    <property type="protein sequence ID" value="QBM89329.1"/>
    <property type="molecule type" value="Genomic_DNA"/>
</dbReference>